<keyword evidence="2 5" id="KW-0689">Ribosomal protein</keyword>
<dbReference type="InterPro" id="IPR047865">
    <property type="entry name" value="Ribosomal_uL10_bac_type"/>
</dbReference>
<reference evidence="6 7" key="1">
    <citation type="submission" date="2016-07" db="EMBL/GenBank/DDBJ databases">
        <title>High microdiversification within the ubiquitous acI lineage of Actinobacteria.</title>
        <authorList>
            <person name="Neuenschwander S.M."/>
            <person name="Salcher M."/>
            <person name="Ghai R."/>
            <person name="Pernthaler J."/>
        </authorList>
    </citation>
    <scope>NUCLEOTIDE SEQUENCE [LARGE SCALE GENOMIC DNA]</scope>
    <source>
        <strain evidence="6">MMS-21-160</strain>
    </source>
</reference>
<keyword evidence="7" id="KW-1185">Reference proteome</keyword>
<dbReference type="GO" id="GO:0005840">
    <property type="term" value="C:ribosome"/>
    <property type="evidence" value="ECO:0007669"/>
    <property type="project" value="UniProtKB-KW"/>
</dbReference>
<accession>A0A249K7Z0</accession>
<keyword evidence="3 5" id="KW-0687">Ribonucleoprotein</keyword>
<comment type="similarity">
    <text evidence="1 5">Belongs to the universal ribosomal protein uL10 family.</text>
</comment>
<dbReference type="NCBIfam" id="NF000955">
    <property type="entry name" value="PRK00099.1-1"/>
    <property type="match status" value="1"/>
</dbReference>
<dbReference type="HAMAP" id="MF_00362">
    <property type="entry name" value="Ribosomal_uL10"/>
    <property type="match status" value="1"/>
</dbReference>
<evidence type="ECO:0000256" key="3">
    <source>
        <dbReference type="ARBA" id="ARBA00023274"/>
    </source>
</evidence>
<dbReference type="KEGG" id="nhi:B1s21160_00575"/>
<dbReference type="Pfam" id="PF00466">
    <property type="entry name" value="Ribosomal_L10"/>
    <property type="match status" value="1"/>
</dbReference>
<comment type="subunit">
    <text evidence="5">Part of the ribosomal stalk of the 50S ribosomal subunit. The N-terminus interacts with L11 and the large rRNA to form the base of the stalk. The C-terminus forms an elongated spine to which L12 dimers bind in a sequential fashion forming a multimeric L10(L12)X complex.</text>
</comment>
<proteinExistence type="inferred from homology"/>
<evidence type="ECO:0000256" key="1">
    <source>
        <dbReference type="ARBA" id="ARBA00008889"/>
    </source>
</evidence>
<dbReference type="AlphaFoldDB" id="A0A249K7Z0"/>
<name>A0A249K7Z0_9ACTN</name>
<evidence type="ECO:0000256" key="4">
    <source>
        <dbReference type="ARBA" id="ARBA00035202"/>
    </source>
</evidence>
<dbReference type="InterPro" id="IPR043141">
    <property type="entry name" value="Ribosomal_uL10-like_sf"/>
</dbReference>
<evidence type="ECO:0000313" key="6">
    <source>
        <dbReference type="EMBL" id="ASY12869.1"/>
    </source>
</evidence>
<gene>
    <name evidence="5" type="primary">rplJ</name>
    <name evidence="6" type="ORF">B1s21160_00575</name>
</gene>
<dbReference type="InterPro" id="IPR022973">
    <property type="entry name" value="Ribosomal_uL10_bac"/>
</dbReference>
<evidence type="ECO:0000256" key="5">
    <source>
        <dbReference type="HAMAP-Rule" id="MF_00362"/>
    </source>
</evidence>
<keyword evidence="5" id="KW-0694">RNA-binding</keyword>
<dbReference type="SUPFAM" id="SSF160369">
    <property type="entry name" value="Ribosomal protein L10-like"/>
    <property type="match status" value="1"/>
</dbReference>
<protein>
    <recommendedName>
        <fullName evidence="4 5">Large ribosomal subunit protein uL10</fullName>
    </recommendedName>
</protein>
<dbReference type="Proteomes" id="UP000217171">
    <property type="component" value="Chromosome"/>
</dbReference>
<dbReference type="GO" id="GO:1990904">
    <property type="term" value="C:ribonucleoprotein complex"/>
    <property type="evidence" value="ECO:0007669"/>
    <property type="project" value="UniProtKB-KW"/>
</dbReference>
<dbReference type="CDD" id="cd05797">
    <property type="entry name" value="Ribosomal_L10"/>
    <property type="match status" value="1"/>
</dbReference>
<keyword evidence="5" id="KW-0699">rRNA-binding</keyword>
<dbReference type="GO" id="GO:0006412">
    <property type="term" value="P:translation"/>
    <property type="evidence" value="ECO:0007669"/>
    <property type="project" value="UniProtKB-UniRule"/>
</dbReference>
<dbReference type="RefSeq" id="WP_095671974.1">
    <property type="nucleotide sequence ID" value="NZ_CP016771.1"/>
</dbReference>
<dbReference type="PANTHER" id="PTHR11560">
    <property type="entry name" value="39S RIBOSOMAL PROTEIN L10, MITOCHONDRIAL"/>
    <property type="match status" value="1"/>
</dbReference>
<dbReference type="InterPro" id="IPR001790">
    <property type="entry name" value="Ribosomal_uL10"/>
</dbReference>
<dbReference type="GO" id="GO:0070180">
    <property type="term" value="F:large ribosomal subunit rRNA binding"/>
    <property type="evidence" value="ECO:0007669"/>
    <property type="project" value="UniProtKB-UniRule"/>
</dbReference>
<comment type="function">
    <text evidence="5">Forms part of the ribosomal stalk, playing a central role in the interaction of the ribosome with GTP-bound translation factors.</text>
</comment>
<evidence type="ECO:0000313" key="7">
    <source>
        <dbReference type="Proteomes" id="UP000217171"/>
    </source>
</evidence>
<dbReference type="OrthoDB" id="3186107at2"/>
<sequence length="203" mass="20993">MASADKTAAVAEIVDDFRTANATVLTEYRGLSATLLKQLRRSLGVKNKYSVVKNTLTKIAAKEAGVDLDPEMLAGPSAVAFIKGDPIDAAKVLRDFAKDNPLLIIKGGIFDGKAVTTAEIIQLANLESREVLLAKIAGAMKASMSKAARTFDALRIKMEAGAPAPVATPVAAPVAEVAVETPAPVAAPEVVAEAAPAAESTEN</sequence>
<dbReference type="EMBL" id="CP016771">
    <property type="protein sequence ID" value="ASY12869.1"/>
    <property type="molecule type" value="Genomic_DNA"/>
</dbReference>
<organism evidence="6 7">
    <name type="scientific">Candidatus Nanopelagicus hibericus</name>
    <dbReference type="NCBI Taxonomy" id="1884915"/>
    <lineage>
        <taxon>Bacteria</taxon>
        <taxon>Bacillati</taxon>
        <taxon>Actinomycetota</taxon>
        <taxon>Actinomycetes</taxon>
        <taxon>Candidatus Nanopelagicales</taxon>
        <taxon>Candidatus Nanopelagicaceae</taxon>
        <taxon>Candidatus Nanopelagicus</taxon>
    </lineage>
</organism>
<dbReference type="Gene3D" id="3.30.70.1730">
    <property type="match status" value="1"/>
</dbReference>
<evidence type="ECO:0000256" key="2">
    <source>
        <dbReference type="ARBA" id="ARBA00022980"/>
    </source>
</evidence>